<keyword evidence="3" id="KW-1185">Reference proteome</keyword>
<gene>
    <name evidence="2" type="ORF">PCOR1329_LOCUS36726</name>
</gene>
<evidence type="ECO:0000313" key="3">
    <source>
        <dbReference type="Proteomes" id="UP001189429"/>
    </source>
</evidence>
<dbReference type="EMBL" id="CAUYUJ010014464">
    <property type="protein sequence ID" value="CAK0841555.1"/>
    <property type="molecule type" value="Genomic_DNA"/>
</dbReference>
<feature type="region of interest" description="Disordered" evidence="1">
    <location>
        <begin position="90"/>
        <end position="129"/>
    </location>
</feature>
<evidence type="ECO:0000313" key="2">
    <source>
        <dbReference type="EMBL" id="CAK0841555.1"/>
    </source>
</evidence>
<evidence type="ECO:0000256" key="1">
    <source>
        <dbReference type="SAM" id="MobiDB-lite"/>
    </source>
</evidence>
<dbReference type="Proteomes" id="UP001189429">
    <property type="component" value="Unassembled WGS sequence"/>
</dbReference>
<protein>
    <submittedName>
        <fullName evidence="2">Uncharacterized protein</fullName>
    </submittedName>
</protein>
<sequence>MRFRSVSPVNDFPPSRMSPRTVCLPSLVRTRPARTFSSDVLPDPEGPISAQTSPPFSWPLMLLRISFSPLRVTTVYPTLCHVKSAPNFFEGEPPALTAGGSSAMAERRVPAAGAERARARAQARARTLS</sequence>
<reference evidence="2" key="1">
    <citation type="submission" date="2023-10" db="EMBL/GenBank/DDBJ databases">
        <authorList>
            <person name="Chen Y."/>
            <person name="Shah S."/>
            <person name="Dougan E. K."/>
            <person name="Thang M."/>
            <person name="Chan C."/>
        </authorList>
    </citation>
    <scope>NUCLEOTIDE SEQUENCE [LARGE SCALE GENOMIC DNA]</scope>
</reference>
<comment type="caution">
    <text evidence="2">The sequence shown here is derived from an EMBL/GenBank/DDBJ whole genome shotgun (WGS) entry which is preliminary data.</text>
</comment>
<organism evidence="2 3">
    <name type="scientific">Prorocentrum cordatum</name>
    <dbReference type="NCBI Taxonomy" id="2364126"/>
    <lineage>
        <taxon>Eukaryota</taxon>
        <taxon>Sar</taxon>
        <taxon>Alveolata</taxon>
        <taxon>Dinophyceae</taxon>
        <taxon>Prorocentrales</taxon>
        <taxon>Prorocentraceae</taxon>
        <taxon>Prorocentrum</taxon>
    </lineage>
</organism>
<name>A0ABN9T8W7_9DINO</name>
<proteinExistence type="predicted"/>
<feature type="compositionally biased region" description="Low complexity" evidence="1">
    <location>
        <begin position="110"/>
        <end position="129"/>
    </location>
</feature>
<accession>A0ABN9T8W7</accession>